<dbReference type="EMBL" id="KB469297">
    <property type="protein sequence ID" value="EPQ59756.1"/>
    <property type="molecule type" value="Genomic_DNA"/>
</dbReference>
<organism evidence="3 4">
    <name type="scientific">Gloeophyllum trabeum (strain ATCC 11539 / FP-39264 / Madison 617)</name>
    <name type="common">Brown rot fungus</name>
    <dbReference type="NCBI Taxonomy" id="670483"/>
    <lineage>
        <taxon>Eukaryota</taxon>
        <taxon>Fungi</taxon>
        <taxon>Dikarya</taxon>
        <taxon>Basidiomycota</taxon>
        <taxon>Agaricomycotina</taxon>
        <taxon>Agaricomycetes</taxon>
        <taxon>Gloeophyllales</taxon>
        <taxon>Gloeophyllaceae</taxon>
        <taxon>Gloeophyllum</taxon>
    </lineage>
</organism>
<dbReference type="Proteomes" id="UP000030669">
    <property type="component" value="Unassembled WGS sequence"/>
</dbReference>
<dbReference type="AlphaFoldDB" id="S7QJB5"/>
<feature type="region of interest" description="Disordered" evidence="1">
    <location>
        <begin position="56"/>
        <end position="75"/>
    </location>
</feature>
<proteinExistence type="predicted"/>
<evidence type="ECO:0000313" key="3">
    <source>
        <dbReference type="EMBL" id="EPQ59756.1"/>
    </source>
</evidence>
<dbReference type="KEGG" id="gtr:GLOTRDRAFT_126053"/>
<feature type="region of interest" description="Disordered" evidence="1">
    <location>
        <begin position="249"/>
        <end position="275"/>
    </location>
</feature>
<feature type="transmembrane region" description="Helical" evidence="2">
    <location>
        <begin position="6"/>
        <end position="30"/>
    </location>
</feature>
<feature type="region of interest" description="Disordered" evidence="1">
    <location>
        <begin position="465"/>
        <end position="576"/>
    </location>
</feature>
<keyword evidence="2" id="KW-0812">Transmembrane</keyword>
<accession>S7QJB5</accession>
<reference evidence="3 4" key="1">
    <citation type="journal article" date="2012" name="Science">
        <title>The Paleozoic origin of enzymatic lignin decomposition reconstructed from 31 fungal genomes.</title>
        <authorList>
            <person name="Floudas D."/>
            <person name="Binder M."/>
            <person name="Riley R."/>
            <person name="Barry K."/>
            <person name="Blanchette R.A."/>
            <person name="Henrissat B."/>
            <person name="Martinez A.T."/>
            <person name="Otillar R."/>
            <person name="Spatafora J.W."/>
            <person name="Yadav J.S."/>
            <person name="Aerts A."/>
            <person name="Benoit I."/>
            <person name="Boyd A."/>
            <person name="Carlson A."/>
            <person name="Copeland A."/>
            <person name="Coutinho P.M."/>
            <person name="de Vries R.P."/>
            <person name="Ferreira P."/>
            <person name="Findley K."/>
            <person name="Foster B."/>
            <person name="Gaskell J."/>
            <person name="Glotzer D."/>
            <person name="Gorecki P."/>
            <person name="Heitman J."/>
            <person name="Hesse C."/>
            <person name="Hori C."/>
            <person name="Igarashi K."/>
            <person name="Jurgens J.A."/>
            <person name="Kallen N."/>
            <person name="Kersten P."/>
            <person name="Kohler A."/>
            <person name="Kuees U."/>
            <person name="Kumar T.K.A."/>
            <person name="Kuo A."/>
            <person name="LaButti K."/>
            <person name="Larrondo L.F."/>
            <person name="Lindquist E."/>
            <person name="Ling A."/>
            <person name="Lombard V."/>
            <person name="Lucas S."/>
            <person name="Lundell T."/>
            <person name="Martin R."/>
            <person name="McLaughlin D.J."/>
            <person name="Morgenstern I."/>
            <person name="Morin E."/>
            <person name="Murat C."/>
            <person name="Nagy L.G."/>
            <person name="Nolan M."/>
            <person name="Ohm R.A."/>
            <person name="Patyshakuliyeva A."/>
            <person name="Rokas A."/>
            <person name="Ruiz-Duenas F.J."/>
            <person name="Sabat G."/>
            <person name="Salamov A."/>
            <person name="Samejima M."/>
            <person name="Schmutz J."/>
            <person name="Slot J.C."/>
            <person name="St John F."/>
            <person name="Stenlid J."/>
            <person name="Sun H."/>
            <person name="Sun S."/>
            <person name="Syed K."/>
            <person name="Tsang A."/>
            <person name="Wiebenga A."/>
            <person name="Young D."/>
            <person name="Pisabarro A."/>
            <person name="Eastwood D.C."/>
            <person name="Martin F."/>
            <person name="Cullen D."/>
            <person name="Grigoriev I.V."/>
            <person name="Hibbett D.S."/>
        </authorList>
    </citation>
    <scope>NUCLEOTIDE SEQUENCE [LARGE SCALE GENOMIC DNA]</scope>
    <source>
        <strain evidence="3 4">ATCC 11539</strain>
    </source>
</reference>
<protein>
    <submittedName>
        <fullName evidence="3">Uncharacterized protein</fullName>
    </submittedName>
</protein>
<dbReference type="RefSeq" id="XP_007862656.1">
    <property type="nucleotide sequence ID" value="XM_007864465.1"/>
</dbReference>
<keyword evidence="2" id="KW-1133">Transmembrane helix</keyword>
<gene>
    <name evidence="3" type="ORF">GLOTRDRAFT_126053</name>
</gene>
<evidence type="ECO:0000256" key="2">
    <source>
        <dbReference type="SAM" id="Phobius"/>
    </source>
</evidence>
<feature type="region of interest" description="Disordered" evidence="1">
    <location>
        <begin position="610"/>
        <end position="665"/>
    </location>
</feature>
<dbReference type="GeneID" id="19301316"/>
<name>S7QJB5_GLOTA</name>
<feature type="compositionally biased region" description="Pro residues" evidence="1">
    <location>
        <begin position="254"/>
        <end position="263"/>
    </location>
</feature>
<evidence type="ECO:0000256" key="1">
    <source>
        <dbReference type="SAM" id="MobiDB-lite"/>
    </source>
</evidence>
<keyword evidence="4" id="KW-1185">Reference proteome</keyword>
<sequence>MDPSVLGVLLFFVIGLLSMGGLAVLIYWAIPAMANAAFISHLHAISDWAPAVRVPQGSTASNSSRDTESQETPPNTSRMKLWLIERYYHTCHITNTIKSSILSIPAAPRLLLTSPSLQSQPLPVPTTTPPLPPLAITIPQPFFLSAFWKPSAVPRLLVTLATGVSRFYTPSDPLPQFADVGSNGTNREVPRQARGFLRVKTWARWMSERMYAFDMGLLTVSDREGQGSIPPSGSASSVITPVPTLPILVSQWTEPPPPSPSPPTTRAAVTNPTYQSSLTSGRAACASLKVAMKTEDSAPAFRQTPGTETLPSKKTVEIALFAVGDDQPIQPSISINNLLDDYLEDGETVPPSVSGIFDEYLDMDSSPPERRRSVVMDSIDEGDKEEAEGEGGAVPEAAPIVQEVKVTEPLTLVRVVAVPALSTSRSSLATTLVPVLSEEAIFSLGSPDAQGAAAPEVLAVEVKEPALDVLPSPENDKEGDKYSTSSDESMSDIIAQLPVLQSAPAANDEKNKKRTRRQQVITRPVIVPAPATLTRLHSKKVEKKDQYTPAPVRRSSSSSSSVPTGDEKDKKRARRAQVLTSAVVVPVPTTTRRKNAPAEERKGGKVFRRHEEKPCPNAIGTLTAGVGRGVGRGVAPQQKDHIRGPALKRHQKAAAIANKENVRSR</sequence>
<evidence type="ECO:0000313" key="4">
    <source>
        <dbReference type="Proteomes" id="UP000030669"/>
    </source>
</evidence>
<dbReference type="HOGENOM" id="CLU_412800_0_0_1"/>
<keyword evidence="2" id="KW-0472">Membrane</keyword>